<dbReference type="SMART" id="SM01126">
    <property type="entry name" value="DDE_Tnp_IS1595"/>
    <property type="match status" value="1"/>
</dbReference>
<dbReference type="NCBIfam" id="NF033547">
    <property type="entry name" value="transpos_IS1595"/>
    <property type="match status" value="1"/>
</dbReference>
<name>A0ABS7PEB7_9SPHN</name>
<dbReference type="EMBL" id="JAHWXP010000003">
    <property type="protein sequence ID" value="MBY8337414.1"/>
    <property type="molecule type" value="Genomic_DNA"/>
</dbReference>
<dbReference type="PANTHER" id="PTHR47163">
    <property type="entry name" value="DDE_TNP_IS1595 DOMAIN-CONTAINING PROTEIN"/>
    <property type="match status" value="1"/>
</dbReference>
<dbReference type="InterPro" id="IPR024445">
    <property type="entry name" value="Tnp_ISXO2-like"/>
</dbReference>
<evidence type="ECO:0000313" key="3">
    <source>
        <dbReference type="Proteomes" id="UP000759298"/>
    </source>
</evidence>
<proteinExistence type="predicted"/>
<evidence type="ECO:0000313" key="2">
    <source>
        <dbReference type="EMBL" id="MBY8337414.1"/>
    </source>
</evidence>
<dbReference type="Pfam" id="PF12762">
    <property type="entry name" value="DDE_Tnp_IS1595"/>
    <property type="match status" value="1"/>
</dbReference>
<dbReference type="Proteomes" id="UP000759298">
    <property type="component" value="Unassembled WGS sequence"/>
</dbReference>
<accession>A0ABS7PEB7</accession>
<sequence>MTDANLFEPRFQNADAAREHLEAIHWPTGPVCPHCKSKNATRLEGGKHRPGLVQCNDCRKQFTVTVGTVFERSKVPLNKWLLATHLMCASKKGISAHQLHRMLGVTYKTAWFMAHRIREAMKPTDDGPMGGPGGTVEVDETYFGRDKTKPQSRMPMRHMNRIVSLVDRATGRSTSIVFTETFNAENVSRLLYTRVDRASRLITDEAHSYKGPGKQFAKHESVNHMRGEYVRGDVTTNTVEGFFGIFKRGMRGIYQHCGQQHLNRYVAEFDFRYSNRTACGVNDVERTDIALKGIAGKRLTYRRTDALAA</sequence>
<reference evidence="2 3" key="1">
    <citation type="submission" date="2021-07" db="EMBL/GenBank/DDBJ databases">
        <title>Alteriqipengyuania abyssalis NZ-12B nov, sp.nov isolated from deep sea sponge in pacific ocean.</title>
        <authorList>
            <person name="Tareen S."/>
            <person name="Wink J."/>
        </authorList>
    </citation>
    <scope>NUCLEOTIDE SEQUENCE [LARGE SCALE GENOMIC DNA]</scope>
    <source>
        <strain evidence="2 3">NZ-12B</strain>
    </source>
</reference>
<evidence type="ECO:0000259" key="1">
    <source>
        <dbReference type="SMART" id="SM01126"/>
    </source>
</evidence>
<comment type="caution">
    <text evidence="2">The sequence shown here is derived from an EMBL/GenBank/DDBJ whole genome shotgun (WGS) entry which is preliminary data.</text>
</comment>
<keyword evidence="3" id="KW-1185">Reference proteome</keyword>
<organism evidence="2 3">
    <name type="scientific">Alteriqipengyuania abyssalis</name>
    <dbReference type="NCBI Taxonomy" id="2860200"/>
    <lineage>
        <taxon>Bacteria</taxon>
        <taxon>Pseudomonadati</taxon>
        <taxon>Pseudomonadota</taxon>
        <taxon>Alphaproteobacteria</taxon>
        <taxon>Sphingomonadales</taxon>
        <taxon>Erythrobacteraceae</taxon>
        <taxon>Alteriqipengyuania</taxon>
    </lineage>
</organism>
<dbReference type="PANTHER" id="PTHR47163:SF2">
    <property type="entry name" value="SI:DKEY-17M8.2"/>
    <property type="match status" value="1"/>
</dbReference>
<dbReference type="InterPro" id="IPR053164">
    <property type="entry name" value="IS1016-like_transposase"/>
</dbReference>
<gene>
    <name evidence="2" type="ORF">KYN89_10155</name>
</gene>
<dbReference type="Pfam" id="PF12760">
    <property type="entry name" value="Zn_ribbon_IS1595"/>
    <property type="match status" value="1"/>
</dbReference>
<protein>
    <submittedName>
        <fullName evidence="2">IS1595 family transposase</fullName>
    </submittedName>
</protein>
<feature type="domain" description="ISXO2-like transposase" evidence="1">
    <location>
        <begin position="128"/>
        <end position="274"/>
    </location>
</feature>
<dbReference type="InterPro" id="IPR024442">
    <property type="entry name" value="Transposase_Zn_ribbon"/>
</dbReference>
<dbReference type="RefSeq" id="WP_222824986.1">
    <property type="nucleotide sequence ID" value="NZ_JAHWXP010000003.1"/>
</dbReference>